<evidence type="ECO:0000259" key="8">
    <source>
        <dbReference type="PROSITE" id="PS50252"/>
    </source>
</evidence>
<feature type="compositionally biased region" description="Basic residues" evidence="6">
    <location>
        <begin position="1057"/>
        <end position="1067"/>
    </location>
</feature>
<dbReference type="STRING" id="69293.ENSGACP00000005136"/>
<feature type="region of interest" description="Disordered" evidence="6">
    <location>
        <begin position="499"/>
        <end position="523"/>
    </location>
</feature>
<dbReference type="PANTHER" id="PTHR11267">
    <property type="entry name" value="T-BOX PROTEIN-RELATED"/>
    <property type="match status" value="1"/>
</dbReference>
<feature type="domain" description="T-box" evidence="8">
    <location>
        <begin position="86"/>
        <end position="267"/>
    </location>
</feature>
<feature type="compositionally biased region" description="Polar residues" evidence="6">
    <location>
        <begin position="499"/>
        <end position="508"/>
    </location>
</feature>
<feature type="region of interest" description="Disordered" evidence="6">
    <location>
        <begin position="1221"/>
        <end position="1242"/>
    </location>
</feature>
<dbReference type="InterPro" id="IPR046360">
    <property type="entry name" value="T-box_DNA-bd"/>
</dbReference>
<dbReference type="Pfam" id="PF00907">
    <property type="entry name" value="T-box"/>
    <property type="match status" value="1"/>
</dbReference>
<name>G3NIH6_GASAC</name>
<keyword evidence="1" id="KW-0805">Transcription regulation</keyword>
<evidence type="ECO:0000256" key="1">
    <source>
        <dbReference type="ARBA" id="ARBA00023015"/>
    </source>
</evidence>
<feature type="region of interest" description="Disordered" evidence="6">
    <location>
        <begin position="1497"/>
        <end position="1536"/>
    </location>
</feature>
<dbReference type="GeneTree" id="ENSGT00940000156269"/>
<feature type="compositionally biased region" description="Polar residues" evidence="6">
    <location>
        <begin position="52"/>
        <end position="69"/>
    </location>
</feature>
<feature type="region of interest" description="Disordered" evidence="6">
    <location>
        <begin position="36"/>
        <end position="69"/>
    </location>
</feature>
<feature type="region of interest" description="Disordered" evidence="6">
    <location>
        <begin position="421"/>
        <end position="481"/>
    </location>
</feature>
<dbReference type="Proteomes" id="UP000007635">
    <property type="component" value="Chromosome XV"/>
</dbReference>
<dbReference type="SMART" id="SM00425">
    <property type="entry name" value="TBOX"/>
    <property type="match status" value="1"/>
</dbReference>
<reference evidence="9 10" key="1">
    <citation type="journal article" date="2021" name="G3 (Bethesda)">
        <title>Improved contiguity of the threespine stickleback genome using long-read sequencing.</title>
        <authorList>
            <person name="Nath S."/>
            <person name="Shaw D.E."/>
            <person name="White M.A."/>
        </authorList>
    </citation>
    <scope>NUCLEOTIDE SEQUENCE [LARGE SCALE GENOMIC DNA]</scope>
    <source>
        <strain evidence="9 10">Lake Benthic</strain>
    </source>
</reference>
<evidence type="ECO:0000256" key="6">
    <source>
        <dbReference type="SAM" id="MobiDB-lite"/>
    </source>
</evidence>
<feature type="compositionally biased region" description="Basic and acidic residues" evidence="6">
    <location>
        <begin position="390"/>
        <end position="402"/>
    </location>
</feature>
<keyword evidence="2 5" id="KW-0238">DNA-binding</keyword>
<feature type="transmembrane region" description="Helical" evidence="7">
    <location>
        <begin position="1673"/>
        <end position="1699"/>
    </location>
</feature>
<keyword evidence="7" id="KW-0812">Transmembrane</keyword>
<evidence type="ECO:0000256" key="7">
    <source>
        <dbReference type="SAM" id="Phobius"/>
    </source>
</evidence>
<organism evidence="9 10">
    <name type="scientific">Gasterosteus aculeatus aculeatus</name>
    <name type="common">three-spined stickleback</name>
    <dbReference type="NCBI Taxonomy" id="481459"/>
    <lineage>
        <taxon>Eukaryota</taxon>
        <taxon>Metazoa</taxon>
        <taxon>Chordata</taxon>
        <taxon>Craniata</taxon>
        <taxon>Vertebrata</taxon>
        <taxon>Euteleostomi</taxon>
        <taxon>Actinopterygii</taxon>
        <taxon>Neopterygii</taxon>
        <taxon>Teleostei</taxon>
        <taxon>Neoteleostei</taxon>
        <taxon>Acanthomorphata</taxon>
        <taxon>Eupercaria</taxon>
        <taxon>Perciformes</taxon>
        <taxon>Cottioidei</taxon>
        <taxon>Gasterosteales</taxon>
        <taxon>Gasterosteidae</taxon>
        <taxon>Gasterosteus</taxon>
    </lineage>
</organism>
<dbReference type="Bgee" id="ENSGACG00000003916">
    <property type="expression patterns" value="Expressed in liver and 10 other cell types or tissues"/>
</dbReference>
<feature type="compositionally biased region" description="Polar residues" evidence="6">
    <location>
        <begin position="355"/>
        <end position="369"/>
    </location>
</feature>
<sequence length="1778" mass="193715">MASKKKQRAMVFHQGGSTIPAATNHPAARLPIPKLGRVSDGGTEPNPHEDNWTSGGFTTGKCSAGSNPKSDNLSPVIVCRGIRVTLDNNGMWNEFFRCKTEMILTKQGSRMFPYCRFRISGLQPSKKYSLYMDIQPLDGSRYRWTGKSWQVAGKAEGHVTSRPFAHPESPSTGQHWMQSPVSFYKLKLTNGTSDLEGNTVLRPMHRYLPRMHVVQTDTDAKDMKLTGPAVVTFAFHQTAFMAVTTYQNSRFSQLKVDYNPFAKGLKEDASGGLKLKLISGKDGGAAADEQHPVKKSLKSLLANYKPRSTKAADAKLSESEQSNNKTTALKSHGPYDRKGDGGTIVTKRKVREDNSPSNSVNSKDATRTDCSGLSNAGLAGSCNSSADSDPQLKAKAPSEAKLKQHKRPLPLPALARFLRQHSSKSRLAKSKPDSPLPAPPTECRSLTECPPSDHGSKANNLADDDATPARPQASGHSEPRVHLEEVLNVTGLAAETGHSCSNAVSSTDPEGPDDFLTSDLVAKSGSPDGTPALLNSYQLSLISTSPPSSLAASPVSLPPHNAELPAENSSLCPLDLPKSDPPLPDPELSLFGFEPPSPTISPEPLPSLPVSFALELHSAVSQVTLKAASPEVLGEDPSVFKWHTVLPPAEAYVDPSFTTFQPAPQILTRTSPLLPLQTPSYPEPQTPDHSTFTSAPDPAPSFEDDEPLPFPAELSPLALQMTLSPTFSSLDGDGLSPTPSIADLVHFFSNDDLGMGVEFSHTDVVAVPCAPLVIEEANPQEPPQQVSMIPTDKPCRNKCRRQKLVNEEDEKMDASTYAKMQPNLEEVEEQLFISFTSKVRPNNAIRFHGMLFSDQSITLIHQCIYRTALEEVILALGVDNANSGLFFVDPVGLKMNLLDPTLAIDLQYLGVRLPIPPTGVPLEPLPPTQAFVSRTGKTTDFTQIKGWREKFPPSEATSTAAPVNNLSAFCSDMLDEYLENEGKLIDQRASTFTQPLAEPVLYQLPTQSTSYVRTLDSVLKKQTIPSTPPHWRTPTLSLNLKNQSGTSRKSHLDHTKPQPKQRRKLKPKTLSQTLSPAKPAPPPTRVSQDMAPLESDSELGTLDHSEKDKRPVMTRALLRQKDLEDGVLWEGRPRTSITEDRASVALTSLFTLTVRHTTSAIYRPWVRRPAPHCQNESCRLGCICSSLSYCSRVSHCGRPACMFGCSCLKQKVVLLKNLDGSDSSPSKLDHHNKKRRRSRRRRMKMAYVLKEADSVTHPAERVRTLWKRGAGDFDPEPVLVPQPLALPVKTVSVYYRRIFIRYLKNRSNIQYQDVELMCAFCVVSSASDPVQPTSCPPEPKPSKRLTIMAECKWARAGDRNLVLKMLCEAMAEDHLDQPLWIRDYLVNPISHTVEDGAANRCIHYKMHISRPNPEKPQHLETLERRREKSMVSMALPFLTGVSPAGFLSANRKQLGETDHGVNGKLYPLAKIQLGKMGALHPANRLAAYLTGRVGPNWKHRGSSSSKPPKNQSAGPTSLPAPFVVPTPSPRSQPSVTISSVASPVNLAPNGALLLMLQAPAPPGKLPSPIQASCSPPPPSSTRPMMFLRPVRSKTGVQYYRRQDGRLVQLVPISKLNSVNKNRTFVQRSKSAGSLTRCVQDLLVIGVQDLIVVGVQHLLVVGVQDLLVVGVQHLLVVGVQDLLVVGVQVLLVVGVQHLLVVGVQDLLVVGVQDLLVVGVQVLLVVGVQDLLVVGVQVLLVVGVQVLLVVGVQVLLVVGVQDLLVVGVQDLLVVGVSSPG</sequence>
<dbReference type="OMA" id="CLKQKMV"/>
<feature type="compositionally biased region" description="Polar residues" evidence="6">
    <location>
        <begin position="1034"/>
        <end position="1047"/>
    </location>
</feature>
<evidence type="ECO:0000313" key="9">
    <source>
        <dbReference type="Ensembl" id="ENSGACP00000005136.2"/>
    </source>
</evidence>
<dbReference type="AlphaFoldDB" id="G3NIH6"/>
<dbReference type="GO" id="GO:0001708">
    <property type="term" value="P:cell fate specification"/>
    <property type="evidence" value="ECO:0007669"/>
    <property type="project" value="TreeGrafter"/>
</dbReference>
<dbReference type="GO" id="GO:0000978">
    <property type="term" value="F:RNA polymerase II cis-regulatory region sequence-specific DNA binding"/>
    <property type="evidence" value="ECO:0007669"/>
    <property type="project" value="InterPro"/>
</dbReference>
<feature type="region of interest" description="Disordered" evidence="6">
    <location>
        <begin position="548"/>
        <end position="569"/>
    </location>
</feature>
<keyword evidence="7" id="KW-1133">Transmembrane helix</keyword>
<reference evidence="9" key="3">
    <citation type="submission" date="2025-09" db="UniProtKB">
        <authorList>
            <consortium name="Ensembl"/>
        </authorList>
    </citation>
    <scope>IDENTIFICATION</scope>
</reference>
<dbReference type="CDD" id="cd20195">
    <property type="entry name" value="T-box_MGA-like"/>
    <property type="match status" value="1"/>
</dbReference>
<keyword evidence="7" id="KW-0472">Membrane</keyword>
<dbReference type="InterPro" id="IPR008967">
    <property type="entry name" value="p53-like_TF_DNA-bd_sf"/>
</dbReference>
<evidence type="ECO:0000256" key="2">
    <source>
        <dbReference type="ARBA" id="ARBA00023125"/>
    </source>
</evidence>
<comment type="caution">
    <text evidence="5">Lacks conserved residue(s) required for the propagation of feature annotation.</text>
</comment>
<dbReference type="GO" id="GO:0045893">
    <property type="term" value="P:positive regulation of DNA-templated transcription"/>
    <property type="evidence" value="ECO:0007669"/>
    <property type="project" value="InterPro"/>
</dbReference>
<accession>G3NIH6</accession>
<dbReference type="InParanoid" id="G3NIH6"/>
<evidence type="ECO:0000313" key="10">
    <source>
        <dbReference type="Proteomes" id="UP000007635"/>
    </source>
</evidence>
<feature type="region of interest" description="Disordered" evidence="6">
    <location>
        <begin position="1565"/>
        <end position="1584"/>
    </location>
</feature>
<dbReference type="GO" id="GO:0005634">
    <property type="term" value="C:nucleus"/>
    <property type="evidence" value="ECO:0007669"/>
    <property type="project" value="UniProtKB-SubCell"/>
</dbReference>
<dbReference type="SUPFAM" id="SSF49417">
    <property type="entry name" value="p53-like transcription factors"/>
    <property type="match status" value="1"/>
</dbReference>
<dbReference type="PROSITE" id="PS50252">
    <property type="entry name" value="TBOX_3"/>
    <property type="match status" value="1"/>
</dbReference>
<dbReference type="GO" id="GO:0000785">
    <property type="term" value="C:chromatin"/>
    <property type="evidence" value="ECO:0007669"/>
    <property type="project" value="TreeGrafter"/>
</dbReference>
<evidence type="ECO:0000256" key="4">
    <source>
        <dbReference type="ARBA" id="ARBA00023242"/>
    </source>
</evidence>
<feature type="region of interest" description="Disordered" evidence="6">
    <location>
        <begin position="308"/>
        <end position="369"/>
    </location>
</feature>
<feature type="compositionally biased region" description="Basic residues" evidence="6">
    <location>
        <begin position="1230"/>
        <end position="1242"/>
    </location>
</feature>
<protein>
    <recommendedName>
        <fullName evidence="8">T-box domain-containing protein</fullName>
    </recommendedName>
</protein>
<dbReference type="InterPro" id="IPR032060">
    <property type="entry name" value="MGA_dom"/>
</dbReference>
<feature type="compositionally biased region" description="Low complexity" evidence="6">
    <location>
        <begin position="548"/>
        <end position="559"/>
    </location>
</feature>
<feature type="region of interest" description="Disordered" evidence="6">
    <location>
        <begin position="381"/>
        <end position="409"/>
    </location>
</feature>
<dbReference type="InterPro" id="IPR001699">
    <property type="entry name" value="TF_T-box"/>
</dbReference>
<dbReference type="Pfam" id="PF16059">
    <property type="entry name" value="MGA_dom"/>
    <property type="match status" value="1"/>
</dbReference>
<dbReference type="PRINTS" id="PR00937">
    <property type="entry name" value="TBOX"/>
</dbReference>
<keyword evidence="10" id="KW-1185">Reference proteome</keyword>
<dbReference type="PANTHER" id="PTHR11267:SF32">
    <property type="entry name" value="MAX GENE-ASSOCIATED PROTEIN"/>
    <property type="match status" value="1"/>
</dbReference>
<comment type="subcellular location">
    <subcellularLocation>
        <location evidence="5">Nucleus</location>
    </subcellularLocation>
</comment>
<feature type="region of interest" description="Disordered" evidence="6">
    <location>
        <begin position="1023"/>
        <end position="1110"/>
    </location>
</feature>
<reference evidence="9" key="2">
    <citation type="submission" date="2025-08" db="UniProtKB">
        <authorList>
            <consortium name="Ensembl"/>
        </authorList>
    </citation>
    <scope>IDENTIFICATION</scope>
</reference>
<feature type="region of interest" description="Disordered" evidence="6">
    <location>
        <begin position="677"/>
        <end position="703"/>
    </location>
</feature>
<feature type="transmembrane region" description="Helical" evidence="7">
    <location>
        <begin position="1736"/>
        <end position="1758"/>
    </location>
</feature>
<dbReference type="Ensembl" id="ENSGACT00000005151.2">
    <property type="protein sequence ID" value="ENSGACP00000005136.2"/>
    <property type="gene ID" value="ENSGACG00000003916.2"/>
</dbReference>
<evidence type="ECO:0000256" key="5">
    <source>
        <dbReference type="PROSITE-ProRule" id="PRU00201"/>
    </source>
</evidence>
<evidence type="ECO:0000256" key="3">
    <source>
        <dbReference type="ARBA" id="ARBA00023163"/>
    </source>
</evidence>
<keyword evidence="3" id="KW-0804">Transcription</keyword>
<dbReference type="eggNOG" id="KOG3585">
    <property type="taxonomic scope" value="Eukaryota"/>
</dbReference>
<dbReference type="Gene3D" id="2.60.40.820">
    <property type="entry name" value="Transcription factor, T-box"/>
    <property type="match status" value="1"/>
</dbReference>
<feature type="compositionally biased region" description="Basic and acidic residues" evidence="6">
    <location>
        <begin position="1101"/>
        <end position="1110"/>
    </location>
</feature>
<proteinExistence type="predicted"/>
<feature type="compositionally biased region" description="Polar residues" evidence="6">
    <location>
        <begin position="1502"/>
        <end position="1515"/>
    </location>
</feature>
<feature type="compositionally biased region" description="Polar residues" evidence="6">
    <location>
        <begin position="319"/>
        <end position="329"/>
    </location>
</feature>
<dbReference type="InterPro" id="IPR036960">
    <property type="entry name" value="T-box_sf"/>
</dbReference>
<keyword evidence="4 5" id="KW-0539">Nucleus</keyword>
<dbReference type="GO" id="GO:0000981">
    <property type="term" value="F:DNA-binding transcription factor activity, RNA polymerase II-specific"/>
    <property type="evidence" value="ECO:0007669"/>
    <property type="project" value="TreeGrafter"/>
</dbReference>